<reference evidence="11" key="1">
    <citation type="submission" date="2021-01" db="EMBL/GenBank/DDBJ databases">
        <title>Fulvivirga kasyanovii gen. nov., sp nov., a novel member of the phylum Bacteroidetes isolated from seawater in a mussel farm.</title>
        <authorList>
            <person name="Zhao L.-H."/>
            <person name="Wang Z.-J."/>
        </authorList>
    </citation>
    <scope>NUCLEOTIDE SEQUENCE</scope>
    <source>
        <strain evidence="11">2943</strain>
    </source>
</reference>
<dbReference type="RefSeq" id="WP_202245167.1">
    <property type="nucleotide sequence ID" value="NZ_JAESIY010000007.1"/>
</dbReference>
<feature type="region of interest" description="Disordered" evidence="8">
    <location>
        <begin position="168"/>
        <end position="192"/>
    </location>
</feature>
<comment type="catalytic activity">
    <reaction evidence="1">
        <text>a 1,2-diacyl-sn-glycero-3-phosphocholine + H2O = a 1,2-diacyl-sn-glycero-3-phosphate + choline + H(+)</text>
        <dbReference type="Rhea" id="RHEA:14445"/>
        <dbReference type="ChEBI" id="CHEBI:15354"/>
        <dbReference type="ChEBI" id="CHEBI:15377"/>
        <dbReference type="ChEBI" id="CHEBI:15378"/>
        <dbReference type="ChEBI" id="CHEBI:57643"/>
        <dbReference type="ChEBI" id="CHEBI:58608"/>
        <dbReference type="EC" id="3.1.4.4"/>
    </reaction>
</comment>
<protein>
    <recommendedName>
        <fullName evidence="3">phospholipase D</fullName>
        <ecNumber evidence="3">3.1.4.4</ecNumber>
    </recommendedName>
</protein>
<dbReference type="SUPFAM" id="SSF56024">
    <property type="entry name" value="Phospholipase D/nuclease"/>
    <property type="match status" value="1"/>
</dbReference>
<feature type="region of interest" description="Disordered" evidence="8">
    <location>
        <begin position="1"/>
        <end position="27"/>
    </location>
</feature>
<keyword evidence="6" id="KW-0443">Lipid metabolism</keyword>
<dbReference type="PANTHER" id="PTHR43856:SF1">
    <property type="entry name" value="MITOCHONDRIAL CARDIOLIPIN HYDROLASE"/>
    <property type="match status" value="1"/>
</dbReference>
<dbReference type="InterPro" id="IPR051406">
    <property type="entry name" value="PLD_domain"/>
</dbReference>
<dbReference type="Gene3D" id="3.30.870.10">
    <property type="entry name" value="Endonuclease Chain A"/>
    <property type="match status" value="1"/>
</dbReference>
<evidence type="ECO:0000313" key="11">
    <source>
        <dbReference type="EMBL" id="MBL3657391.1"/>
    </source>
</evidence>
<evidence type="ECO:0000256" key="7">
    <source>
        <dbReference type="SAM" id="Coils"/>
    </source>
</evidence>
<feature type="domain" description="PLD phosphodiesterase" evidence="10">
    <location>
        <begin position="109"/>
        <end position="136"/>
    </location>
</feature>
<dbReference type="InterPro" id="IPR025202">
    <property type="entry name" value="PLD-like_dom"/>
</dbReference>
<dbReference type="Pfam" id="PF13091">
    <property type="entry name" value="PLDc_2"/>
    <property type="match status" value="1"/>
</dbReference>
<evidence type="ECO:0000313" key="12">
    <source>
        <dbReference type="Proteomes" id="UP000659388"/>
    </source>
</evidence>
<evidence type="ECO:0000256" key="2">
    <source>
        <dbReference type="ARBA" id="ARBA00008664"/>
    </source>
</evidence>
<dbReference type="AlphaFoldDB" id="A0A937F8Y4"/>
<feature type="coiled-coil region" evidence="7">
    <location>
        <begin position="528"/>
        <end position="590"/>
    </location>
</feature>
<feature type="transmembrane region" description="Helical" evidence="9">
    <location>
        <begin position="417"/>
        <end position="437"/>
    </location>
</feature>
<keyword evidence="5" id="KW-0442">Lipid degradation</keyword>
<accession>A0A937F8Y4</accession>
<keyword evidence="12" id="KW-1185">Reference proteome</keyword>
<keyword evidence="4" id="KW-0378">Hydrolase</keyword>
<evidence type="ECO:0000256" key="9">
    <source>
        <dbReference type="SAM" id="Phobius"/>
    </source>
</evidence>
<organism evidence="11 12">
    <name type="scientific">Fulvivirga sediminis</name>
    <dbReference type="NCBI Taxonomy" id="2803949"/>
    <lineage>
        <taxon>Bacteria</taxon>
        <taxon>Pseudomonadati</taxon>
        <taxon>Bacteroidota</taxon>
        <taxon>Cytophagia</taxon>
        <taxon>Cytophagales</taxon>
        <taxon>Fulvivirgaceae</taxon>
        <taxon>Fulvivirga</taxon>
    </lineage>
</organism>
<evidence type="ECO:0000256" key="4">
    <source>
        <dbReference type="ARBA" id="ARBA00022801"/>
    </source>
</evidence>
<comment type="similarity">
    <text evidence="2">Belongs to the phospholipase D family.</text>
</comment>
<keyword evidence="9" id="KW-1133">Transmembrane helix</keyword>
<feature type="transmembrane region" description="Helical" evidence="9">
    <location>
        <begin position="449"/>
        <end position="466"/>
    </location>
</feature>
<dbReference type="InterPro" id="IPR001736">
    <property type="entry name" value="PLipase_D/transphosphatidylase"/>
</dbReference>
<sequence length="674" mass="77698">MEFPTLTPKWKSNGKPQTATGSRQHSLHEGEEIFKLISSKIESASKSMYVAASWFTDLDLFDALERRAQQNPQLVIKIVLDNNQSNYYLPFKKLVDIGAVVRMKKVKSSYGSMHSKYCIIDEASLISGSYNWSKNARNNNEENIIYTEDPQLVAQYSDKFNQLLESSEDFDPDNINKVEDDHPETSSETNDIDKNIQDYEALLDKLIYAQVHSYDDLELRAMGKERCLNCSGFAGNVPQELDNVYTHFLRDIKVSNEKKELIKSSLFEQLERSKGTLDLKSQNEIALLEKETRLANEQIDREMTVTKSELVIVETEIENLTQGGKSKFTDEIEAYNGKIDELKRNSFRPKIAWYSFIPNVLFLILVVAYCIIFYSSAAYILIFSQEDARAERLTGGTITDPEIFDGDAIVKSLERGWVSAAFILLVPVFIMGLIFVLNKIENKWGRYSLLVLMMIFVDGFTAYKVAESIYNIEYLKGDRSEPWEMGMVWVNSNFYLVFVFGLLALLTFEFLLGHFIKVLDDRNKDIQYLKSMKEIEASNNKIVELKEQLAQVNSEINDRKAVITNYKEDLLQHDKAKQSKEAEKERLQHNITEQCNYQKSVFENVTHISITRIENENFTFSTVYMLERIAIFMGGWTDALFDQFSVHIAERKSIEADAQVMQWRTQNLKSANNQ</sequence>
<dbReference type="GO" id="GO:0016042">
    <property type="term" value="P:lipid catabolic process"/>
    <property type="evidence" value="ECO:0007669"/>
    <property type="project" value="UniProtKB-KW"/>
</dbReference>
<dbReference type="GO" id="GO:0006793">
    <property type="term" value="P:phosphorus metabolic process"/>
    <property type="evidence" value="ECO:0007669"/>
    <property type="project" value="UniProtKB-ARBA"/>
</dbReference>
<feature type="transmembrane region" description="Helical" evidence="9">
    <location>
        <begin position="351"/>
        <end position="374"/>
    </location>
</feature>
<evidence type="ECO:0000256" key="5">
    <source>
        <dbReference type="ARBA" id="ARBA00022963"/>
    </source>
</evidence>
<keyword evidence="7" id="KW-0175">Coiled coil</keyword>
<evidence type="ECO:0000259" key="10">
    <source>
        <dbReference type="PROSITE" id="PS50035"/>
    </source>
</evidence>
<dbReference type="EMBL" id="JAESIY010000007">
    <property type="protein sequence ID" value="MBL3657391.1"/>
    <property type="molecule type" value="Genomic_DNA"/>
</dbReference>
<evidence type="ECO:0000256" key="3">
    <source>
        <dbReference type="ARBA" id="ARBA00012027"/>
    </source>
</evidence>
<dbReference type="PANTHER" id="PTHR43856">
    <property type="entry name" value="CARDIOLIPIN HYDROLASE"/>
    <property type="match status" value="1"/>
</dbReference>
<dbReference type="Proteomes" id="UP000659388">
    <property type="component" value="Unassembled WGS sequence"/>
</dbReference>
<dbReference type="GO" id="GO:0004630">
    <property type="term" value="F:phospholipase D activity"/>
    <property type="evidence" value="ECO:0007669"/>
    <property type="project" value="UniProtKB-EC"/>
</dbReference>
<dbReference type="PROSITE" id="PS50035">
    <property type="entry name" value="PLD"/>
    <property type="match status" value="1"/>
</dbReference>
<evidence type="ECO:0000256" key="1">
    <source>
        <dbReference type="ARBA" id="ARBA00000798"/>
    </source>
</evidence>
<feature type="compositionally biased region" description="Basic and acidic residues" evidence="8">
    <location>
        <begin position="174"/>
        <end position="192"/>
    </location>
</feature>
<comment type="caution">
    <text evidence="11">The sequence shown here is derived from an EMBL/GenBank/DDBJ whole genome shotgun (WGS) entry which is preliminary data.</text>
</comment>
<name>A0A937F8Y4_9BACT</name>
<feature type="compositionally biased region" description="Polar residues" evidence="8">
    <location>
        <begin position="14"/>
        <end position="24"/>
    </location>
</feature>
<evidence type="ECO:0000256" key="6">
    <source>
        <dbReference type="ARBA" id="ARBA00023098"/>
    </source>
</evidence>
<evidence type="ECO:0000256" key="8">
    <source>
        <dbReference type="SAM" id="MobiDB-lite"/>
    </source>
</evidence>
<keyword evidence="9" id="KW-0472">Membrane</keyword>
<feature type="transmembrane region" description="Helical" evidence="9">
    <location>
        <begin position="494"/>
        <end position="516"/>
    </location>
</feature>
<dbReference type="GO" id="GO:0016891">
    <property type="term" value="F:RNA endonuclease activity producing 5'-phosphomonoesters, hydrolytic mechanism"/>
    <property type="evidence" value="ECO:0007669"/>
    <property type="project" value="TreeGrafter"/>
</dbReference>
<keyword evidence="9" id="KW-0812">Transmembrane</keyword>
<gene>
    <name evidence="11" type="ORF">JL102_14685</name>
</gene>
<dbReference type="EC" id="3.1.4.4" evidence="3"/>
<proteinExistence type="inferred from homology"/>